<evidence type="ECO:0000256" key="15">
    <source>
        <dbReference type="ARBA" id="ARBA00049166"/>
    </source>
</evidence>
<evidence type="ECO:0000256" key="11">
    <source>
        <dbReference type="ARBA" id="ARBA00023098"/>
    </source>
</evidence>
<keyword evidence="7" id="KW-0492">Microsome</keyword>
<evidence type="ECO:0000259" key="18">
    <source>
        <dbReference type="Pfam" id="PF02544"/>
    </source>
</evidence>
<evidence type="ECO:0000313" key="19">
    <source>
        <dbReference type="EMBL" id="UMM42829.1"/>
    </source>
</evidence>
<dbReference type="InterPro" id="IPR039357">
    <property type="entry name" value="SRD5A/TECR"/>
</dbReference>
<comment type="similarity">
    <text evidence="3 17">Belongs to the steroid 5-alpha reductase family.</text>
</comment>
<feature type="transmembrane region" description="Helical" evidence="17">
    <location>
        <begin position="176"/>
        <end position="194"/>
    </location>
</feature>
<dbReference type="EC" id="1.3.1.22" evidence="17"/>
<dbReference type="PIRSF" id="PIRSF015596">
    <property type="entry name" value="5_alpha-SR2"/>
    <property type="match status" value="1"/>
</dbReference>
<comment type="function">
    <text evidence="13">Converts testosterone into 5-alpha-dihydrotestosterone and progesterone or corticosterone into their corresponding 5-alpha-3-oxosteroids. It plays a central role in sexual differentiation and androgen physiology.</text>
</comment>
<keyword evidence="20" id="KW-1185">Reference proteome</keyword>
<comment type="catalytic activity">
    <reaction evidence="14">
        <text>5alpha-pregnane-3,20-dione + NADP(+) = progesterone + NADPH + H(+)</text>
        <dbReference type="Rhea" id="RHEA:21952"/>
        <dbReference type="ChEBI" id="CHEBI:15378"/>
        <dbReference type="ChEBI" id="CHEBI:17026"/>
        <dbReference type="ChEBI" id="CHEBI:28952"/>
        <dbReference type="ChEBI" id="CHEBI:57783"/>
        <dbReference type="ChEBI" id="CHEBI:58349"/>
        <dbReference type="EC" id="1.3.1.22"/>
    </reaction>
    <physiologicalReaction direction="right-to-left" evidence="14">
        <dbReference type="Rhea" id="RHEA:21954"/>
    </physiologicalReaction>
</comment>
<dbReference type="GO" id="GO:0047751">
    <property type="term" value="F:3-oxo-5-alpha-steroid 4-dehydrogenase (NADP+) activity"/>
    <property type="evidence" value="ECO:0007669"/>
    <property type="project" value="UniProtKB-EC"/>
</dbReference>
<comment type="catalytic activity">
    <reaction evidence="17">
        <text>a 3-oxo-5alpha-steroid + NADP(+) = a 3-oxo-Delta(4)-steroid + NADPH + H(+)</text>
        <dbReference type="Rhea" id="RHEA:54384"/>
        <dbReference type="ChEBI" id="CHEBI:13601"/>
        <dbReference type="ChEBI" id="CHEBI:15378"/>
        <dbReference type="ChEBI" id="CHEBI:47909"/>
        <dbReference type="ChEBI" id="CHEBI:57783"/>
        <dbReference type="ChEBI" id="CHEBI:58349"/>
        <dbReference type="EC" id="1.3.1.22"/>
    </reaction>
</comment>
<keyword evidence="4 17" id="KW-0812">Transmembrane</keyword>
<reference evidence="19 20" key="1">
    <citation type="submission" date="2022-04" db="EMBL/GenBank/DDBJ databases">
        <title>Chromosome-level reference genomes for two strains of Caenorhabditis briggsae: an improved platform for comparative genomics.</title>
        <authorList>
            <person name="Stevens L."/>
            <person name="Andersen E."/>
        </authorList>
    </citation>
    <scope>NUCLEOTIDE SEQUENCE [LARGE SCALE GENOMIC DNA]</scope>
    <source>
        <strain evidence="19">VX34</strain>
        <tissue evidence="19">Whole-organism</tissue>
    </source>
</reference>
<dbReference type="EMBL" id="CP092625">
    <property type="protein sequence ID" value="UMM42829.1"/>
    <property type="molecule type" value="Genomic_DNA"/>
</dbReference>
<evidence type="ECO:0000256" key="4">
    <source>
        <dbReference type="ARBA" id="ARBA00022692"/>
    </source>
</evidence>
<dbReference type="FunFam" id="1.20.120.1630:FF:000014">
    <property type="entry name" value="Steroid 5-alpha reductase, putative"/>
    <property type="match status" value="1"/>
</dbReference>
<keyword evidence="10" id="KW-0560">Oxidoreductase</keyword>
<keyword evidence="8" id="KW-0521">NADP</keyword>
<comment type="caution">
    <text evidence="17">Lacks conserved residue(s) required for the propagation of feature annotation.</text>
</comment>
<evidence type="ECO:0000256" key="3">
    <source>
        <dbReference type="ARBA" id="ARBA00007742"/>
    </source>
</evidence>
<sequence>MLSYVMSSMLMSSMLTTLGSEVYGEKLGGLEDCEYLLASMIQLEEETILTMAWLMIASAIVVFAALRFGLTAGYGRYTNTARLGISPRLAWFIQEAPSFFIPFYYLFNGTSNSGHYLTRVFLLHYFNRVFIFPLKIRSTTVSPLYIMLSAIFFCCYNGFMQGYWNAFYQPEEGALTARHYIGSLLFFYGMYINHKADRILFNLRAPGETGYKIPEGWLYEHISCPNYFGEIVEWTGYAIMAWNLPALAFAIFTASNIGPRAISHHAWYKEKFPEYPPHRKALIPFLL</sequence>
<feature type="transmembrane region" description="Helical" evidence="17">
    <location>
        <begin position="48"/>
        <end position="68"/>
    </location>
</feature>
<feature type="transmembrane region" description="Helical" evidence="17">
    <location>
        <begin position="144"/>
        <end position="164"/>
    </location>
</feature>
<proteinExistence type="inferred from homology"/>
<dbReference type="GO" id="GO:0005789">
    <property type="term" value="C:endoplasmic reticulum membrane"/>
    <property type="evidence" value="ECO:0007669"/>
    <property type="project" value="UniProtKB-SubCell"/>
</dbReference>
<evidence type="ECO:0000256" key="10">
    <source>
        <dbReference type="ARBA" id="ARBA00023002"/>
    </source>
</evidence>
<comment type="catalytic activity">
    <reaction evidence="16">
        <text>17beta-hydroxy-5alpha-androstan-3-one + NADP(+) = testosterone + NADPH + H(+)</text>
        <dbReference type="Rhea" id="RHEA:50820"/>
        <dbReference type="ChEBI" id="CHEBI:15378"/>
        <dbReference type="ChEBI" id="CHEBI:16330"/>
        <dbReference type="ChEBI" id="CHEBI:17347"/>
        <dbReference type="ChEBI" id="CHEBI:57783"/>
        <dbReference type="ChEBI" id="CHEBI:58349"/>
        <dbReference type="EC" id="1.3.1.22"/>
    </reaction>
    <physiologicalReaction direction="right-to-left" evidence="16">
        <dbReference type="Rhea" id="RHEA:50822"/>
    </physiologicalReaction>
</comment>
<evidence type="ECO:0000256" key="2">
    <source>
        <dbReference type="ARBA" id="ARBA00004477"/>
    </source>
</evidence>
<evidence type="ECO:0000256" key="7">
    <source>
        <dbReference type="ARBA" id="ARBA00022848"/>
    </source>
</evidence>
<accession>A0AAE9FGP9</accession>
<organism evidence="19 20">
    <name type="scientific">Caenorhabditis briggsae</name>
    <dbReference type="NCBI Taxonomy" id="6238"/>
    <lineage>
        <taxon>Eukaryota</taxon>
        <taxon>Metazoa</taxon>
        <taxon>Ecdysozoa</taxon>
        <taxon>Nematoda</taxon>
        <taxon>Chromadorea</taxon>
        <taxon>Rhabditida</taxon>
        <taxon>Rhabditina</taxon>
        <taxon>Rhabditomorpha</taxon>
        <taxon>Rhabditoidea</taxon>
        <taxon>Rhabditidae</taxon>
        <taxon>Peloderinae</taxon>
        <taxon>Caenorhabditis</taxon>
    </lineage>
</organism>
<dbReference type="Proteomes" id="UP000829354">
    <property type="component" value="Chromosome X"/>
</dbReference>
<dbReference type="PANTHER" id="PTHR10556:SF57">
    <property type="entry name" value="3-OXO-5-ALPHA-STEROID 4-DEHYDROGENASE 1"/>
    <property type="match status" value="1"/>
</dbReference>
<evidence type="ECO:0000256" key="12">
    <source>
        <dbReference type="ARBA" id="ARBA00023136"/>
    </source>
</evidence>
<evidence type="ECO:0000256" key="6">
    <source>
        <dbReference type="ARBA" id="ARBA00022824"/>
    </source>
</evidence>
<evidence type="ECO:0000256" key="1">
    <source>
        <dbReference type="ARBA" id="ARBA00004154"/>
    </source>
</evidence>
<keyword evidence="12 17" id="KW-0472">Membrane</keyword>
<evidence type="ECO:0000256" key="9">
    <source>
        <dbReference type="ARBA" id="ARBA00022989"/>
    </source>
</evidence>
<dbReference type="PROSITE" id="PS50244">
    <property type="entry name" value="S5A_REDUCTASE"/>
    <property type="match status" value="1"/>
</dbReference>
<evidence type="ECO:0000256" key="13">
    <source>
        <dbReference type="ARBA" id="ARBA00037789"/>
    </source>
</evidence>
<evidence type="ECO:0000256" key="16">
    <source>
        <dbReference type="ARBA" id="ARBA00049397"/>
    </source>
</evidence>
<keyword evidence="11" id="KW-0443">Lipid metabolism</keyword>
<protein>
    <recommendedName>
        <fullName evidence="17">3-oxo-5alpha-steroid 4-dehydrogenase (NADP(+))</fullName>
        <ecNumber evidence="17">1.3.1.22</ecNumber>
    </recommendedName>
</protein>
<evidence type="ECO:0000256" key="17">
    <source>
        <dbReference type="PIRNR" id="PIRNR015596"/>
    </source>
</evidence>
<keyword evidence="9 17" id="KW-1133">Transmembrane helix</keyword>
<dbReference type="PANTHER" id="PTHR10556">
    <property type="entry name" value="3-OXO-5-ALPHA-STEROID 4-DEHYDROGENASE"/>
    <property type="match status" value="1"/>
</dbReference>
<feature type="domain" description="3-oxo-5-alpha-steroid 4-dehydrogenase C-terminal" evidence="18">
    <location>
        <begin position="142"/>
        <end position="287"/>
    </location>
</feature>
<evidence type="ECO:0000256" key="8">
    <source>
        <dbReference type="ARBA" id="ARBA00022857"/>
    </source>
</evidence>
<keyword evidence="6" id="KW-0256">Endoplasmic reticulum</keyword>
<dbReference type="GO" id="GO:0006702">
    <property type="term" value="P:androgen biosynthetic process"/>
    <property type="evidence" value="ECO:0007669"/>
    <property type="project" value="UniProtKB-ARBA"/>
</dbReference>
<gene>
    <name evidence="19" type="ORF">L5515_018502</name>
</gene>
<dbReference type="InterPro" id="IPR001104">
    <property type="entry name" value="3-oxo-5_a-steroid_4-DH_C"/>
</dbReference>
<dbReference type="Gene3D" id="1.20.120.1630">
    <property type="match status" value="1"/>
</dbReference>
<evidence type="ECO:0000256" key="14">
    <source>
        <dbReference type="ARBA" id="ARBA00048292"/>
    </source>
</evidence>
<comment type="catalytic activity">
    <reaction evidence="15">
        <text>androst-4-ene-3,17-dione + NADPH + H(+) = 5alpha-androstan-3,17-dione + NADP(+)</text>
        <dbReference type="Rhea" id="RHEA:50816"/>
        <dbReference type="ChEBI" id="CHEBI:15378"/>
        <dbReference type="ChEBI" id="CHEBI:15994"/>
        <dbReference type="ChEBI" id="CHEBI:16422"/>
        <dbReference type="ChEBI" id="CHEBI:57783"/>
        <dbReference type="ChEBI" id="CHEBI:58349"/>
    </reaction>
    <physiologicalReaction direction="left-to-right" evidence="15">
        <dbReference type="Rhea" id="RHEA:50817"/>
    </physiologicalReaction>
</comment>
<comment type="subcellular location">
    <subcellularLocation>
        <location evidence="2">Endoplasmic reticulum membrane</location>
        <topology evidence="2">Multi-pass membrane protein</topology>
    </subcellularLocation>
    <subcellularLocation>
        <location evidence="1">Microsome membrane</location>
        <topology evidence="1">Multi-pass membrane protein</topology>
    </subcellularLocation>
</comment>
<evidence type="ECO:0000256" key="5">
    <source>
        <dbReference type="ARBA" id="ARBA00022782"/>
    </source>
</evidence>
<name>A0AAE9FGP9_CAEBR</name>
<dbReference type="InterPro" id="IPR016636">
    <property type="entry name" value="3-oxo-5-alpha-steroid_4-DH"/>
</dbReference>
<evidence type="ECO:0000313" key="20">
    <source>
        <dbReference type="Proteomes" id="UP000829354"/>
    </source>
</evidence>
<dbReference type="Pfam" id="PF02544">
    <property type="entry name" value="Steroid_dh"/>
    <property type="match status" value="1"/>
</dbReference>
<keyword evidence="5" id="KW-0221">Differentiation</keyword>
<dbReference type="AlphaFoldDB" id="A0AAE9FGP9"/>
<dbReference type="GO" id="GO:0030154">
    <property type="term" value="P:cell differentiation"/>
    <property type="evidence" value="ECO:0007669"/>
    <property type="project" value="UniProtKB-KW"/>
</dbReference>